<evidence type="ECO:0000256" key="5">
    <source>
        <dbReference type="ARBA" id="ARBA00022679"/>
    </source>
</evidence>
<dbReference type="InterPro" id="IPR036662">
    <property type="entry name" value="PTS_EIIA_man-typ_sf"/>
</dbReference>
<name>A0AAU9ED83_9BACT</name>
<evidence type="ECO:0000256" key="7">
    <source>
        <dbReference type="ARBA" id="ARBA00022777"/>
    </source>
</evidence>
<organism evidence="9 10">
    <name type="scientific">Desulfoferula mesophila</name>
    <dbReference type="NCBI Taxonomy" id="3058419"/>
    <lineage>
        <taxon>Bacteria</taxon>
        <taxon>Pseudomonadati</taxon>
        <taxon>Thermodesulfobacteriota</taxon>
        <taxon>Desulfarculia</taxon>
        <taxon>Desulfarculales</taxon>
        <taxon>Desulfarculaceae</taxon>
        <taxon>Desulfoferula</taxon>
    </lineage>
</organism>
<dbReference type="Pfam" id="PF03610">
    <property type="entry name" value="EIIA-man"/>
    <property type="match status" value="1"/>
</dbReference>
<evidence type="ECO:0000256" key="4">
    <source>
        <dbReference type="ARBA" id="ARBA00022597"/>
    </source>
</evidence>
<evidence type="ECO:0000313" key="10">
    <source>
        <dbReference type="Proteomes" id="UP001366166"/>
    </source>
</evidence>
<evidence type="ECO:0000256" key="1">
    <source>
        <dbReference type="ARBA" id="ARBA00004496"/>
    </source>
</evidence>
<dbReference type="PROSITE" id="PS51096">
    <property type="entry name" value="PTS_EIIA_TYPE_4"/>
    <property type="match status" value="1"/>
</dbReference>
<dbReference type="GO" id="GO:0016020">
    <property type="term" value="C:membrane"/>
    <property type="evidence" value="ECO:0007669"/>
    <property type="project" value="InterPro"/>
</dbReference>
<keyword evidence="7" id="KW-0418">Kinase</keyword>
<keyword evidence="4 9" id="KW-0762">Sugar transport</keyword>
<keyword evidence="2" id="KW-0813">Transport</keyword>
<dbReference type="CDD" id="cd00006">
    <property type="entry name" value="PTS_IIA_man"/>
    <property type="match status" value="1"/>
</dbReference>
<feature type="domain" description="PTS EIIA type-4" evidence="8">
    <location>
        <begin position="1"/>
        <end position="123"/>
    </location>
</feature>
<dbReference type="PANTHER" id="PTHR33799">
    <property type="entry name" value="PTS PERMEASE-RELATED-RELATED"/>
    <property type="match status" value="1"/>
</dbReference>
<dbReference type="InterPro" id="IPR051471">
    <property type="entry name" value="Bacterial_PTS_sugar_comp"/>
</dbReference>
<dbReference type="InterPro" id="IPR004701">
    <property type="entry name" value="PTS_EIIA_man-typ"/>
</dbReference>
<dbReference type="GO" id="GO:0016301">
    <property type="term" value="F:kinase activity"/>
    <property type="evidence" value="ECO:0007669"/>
    <property type="project" value="UniProtKB-KW"/>
</dbReference>
<keyword evidence="3" id="KW-0963">Cytoplasm</keyword>
<proteinExistence type="predicted"/>
<evidence type="ECO:0000259" key="8">
    <source>
        <dbReference type="PROSITE" id="PS51096"/>
    </source>
</evidence>
<keyword evidence="5" id="KW-0808">Transferase</keyword>
<sequence>MIGLVIITHARLGRELLSAAEFILGKVEQSASVSVESNTAADSLHARLEEAIAKVDSGQGVLILTDMFGGSPNNISLAFLEEGRREVVTGVNLPMLIKAATSREGTDLGRLAHTVCEAGRDSISAASELLST</sequence>
<gene>
    <name evidence="9" type="ORF">FAK_21590</name>
</gene>
<dbReference type="Gene3D" id="3.40.50.510">
    <property type="entry name" value="Phosphotransferase system, mannose-type IIA component"/>
    <property type="match status" value="1"/>
</dbReference>
<evidence type="ECO:0000313" key="9">
    <source>
        <dbReference type="EMBL" id="BEQ15093.1"/>
    </source>
</evidence>
<dbReference type="KEGG" id="dmp:FAK_21590"/>
<comment type="subcellular location">
    <subcellularLocation>
        <location evidence="1">Cytoplasm</location>
    </subcellularLocation>
</comment>
<dbReference type="Proteomes" id="UP001366166">
    <property type="component" value="Chromosome"/>
</dbReference>
<accession>A0AAU9ED83</accession>
<dbReference type="SUPFAM" id="SSF53062">
    <property type="entry name" value="PTS system fructose IIA component-like"/>
    <property type="match status" value="1"/>
</dbReference>
<dbReference type="GO" id="GO:0009401">
    <property type="term" value="P:phosphoenolpyruvate-dependent sugar phosphotransferase system"/>
    <property type="evidence" value="ECO:0007669"/>
    <property type="project" value="UniProtKB-KW"/>
</dbReference>
<reference evidence="10" key="1">
    <citation type="journal article" date="2023" name="Arch. Microbiol.">
        <title>Desulfoferula mesophilus gen. nov. sp. nov., a mesophilic sulfate-reducing bacterium isolated from a brackish lake sediment.</title>
        <authorList>
            <person name="Watanabe T."/>
            <person name="Yabe T."/>
            <person name="Tsuji J.M."/>
            <person name="Fukui M."/>
        </authorList>
    </citation>
    <scope>NUCLEOTIDE SEQUENCE [LARGE SCALE GENOMIC DNA]</scope>
    <source>
        <strain evidence="10">12FAK</strain>
    </source>
</reference>
<evidence type="ECO:0000256" key="2">
    <source>
        <dbReference type="ARBA" id="ARBA00022448"/>
    </source>
</evidence>
<dbReference type="InterPro" id="IPR033887">
    <property type="entry name" value="PTS_IIA_man"/>
</dbReference>
<dbReference type="EMBL" id="AP028679">
    <property type="protein sequence ID" value="BEQ15093.1"/>
    <property type="molecule type" value="Genomic_DNA"/>
</dbReference>
<keyword evidence="10" id="KW-1185">Reference proteome</keyword>
<keyword evidence="6" id="KW-0598">Phosphotransferase system</keyword>
<dbReference type="AlphaFoldDB" id="A0AAU9ED83"/>
<dbReference type="GO" id="GO:0005737">
    <property type="term" value="C:cytoplasm"/>
    <property type="evidence" value="ECO:0007669"/>
    <property type="project" value="UniProtKB-SubCell"/>
</dbReference>
<protein>
    <submittedName>
        <fullName evidence="9">PTS sugar transporter</fullName>
    </submittedName>
</protein>
<evidence type="ECO:0000256" key="6">
    <source>
        <dbReference type="ARBA" id="ARBA00022683"/>
    </source>
</evidence>
<evidence type="ECO:0000256" key="3">
    <source>
        <dbReference type="ARBA" id="ARBA00022490"/>
    </source>
</evidence>
<dbReference type="RefSeq" id="WP_338599026.1">
    <property type="nucleotide sequence ID" value="NZ_AP028679.1"/>
</dbReference>
<dbReference type="PANTHER" id="PTHR33799:SF1">
    <property type="entry name" value="PTS SYSTEM MANNOSE-SPECIFIC EIIAB COMPONENT-RELATED"/>
    <property type="match status" value="1"/>
</dbReference>